<evidence type="ECO:0000313" key="2">
    <source>
        <dbReference type="RefSeq" id="XP_038978670.1"/>
    </source>
</evidence>
<dbReference type="AlphaFoldDB" id="A0A8B8ZWJ2"/>
<sequence>MVERMDKSCLPCHQAPNRSPLFQNSHGLGSGEAVAGGGRWIPSKFYDSFVLHGLRVDLVEPGRLLCSVTVPPSLQNAGNFLHGGATASPVDLVGSAGAPIGGAPLEIGIAYLDAAFVRVRSFF</sequence>
<dbReference type="InterPro" id="IPR039298">
    <property type="entry name" value="ACOT13"/>
</dbReference>
<dbReference type="SUPFAM" id="SSF54637">
    <property type="entry name" value="Thioesterase/thiol ester dehydrase-isomerase"/>
    <property type="match status" value="1"/>
</dbReference>
<dbReference type="GeneID" id="120109008"/>
<dbReference type="PANTHER" id="PTHR21660:SF47">
    <property type="entry name" value="F19P19.27 PROTEIN"/>
    <property type="match status" value="1"/>
</dbReference>
<evidence type="ECO:0000313" key="1">
    <source>
        <dbReference type="Proteomes" id="UP000228380"/>
    </source>
</evidence>
<dbReference type="PANTHER" id="PTHR21660">
    <property type="entry name" value="THIOESTERASE SUPERFAMILY MEMBER-RELATED"/>
    <property type="match status" value="1"/>
</dbReference>
<dbReference type="Gene3D" id="3.10.129.10">
    <property type="entry name" value="Hotdog Thioesterase"/>
    <property type="match status" value="1"/>
</dbReference>
<gene>
    <name evidence="2" type="primary">LOC120109008</name>
</gene>
<organism evidence="1 2">
    <name type="scientific">Phoenix dactylifera</name>
    <name type="common">Date palm</name>
    <dbReference type="NCBI Taxonomy" id="42345"/>
    <lineage>
        <taxon>Eukaryota</taxon>
        <taxon>Viridiplantae</taxon>
        <taxon>Streptophyta</taxon>
        <taxon>Embryophyta</taxon>
        <taxon>Tracheophyta</taxon>
        <taxon>Spermatophyta</taxon>
        <taxon>Magnoliopsida</taxon>
        <taxon>Liliopsida</taxon>
        <taxon>Arecaceae</taxon>
        <taxon>Coryphoideae</taxon>
        <taxon>Phoeniceae</taxon>
        <taxon>Phoenix</taxon>
    </lineage>
</organism>
<dbReference type="GO" id="GO:0047617">
    <property type="term" value="F:fatty acyl-CoA hydrolase activity"/>
    <property type="evidence" value="ECO:0007669"/>
    <property type="project" value="InterPro"/>
</dbReference>
<proteinExistence type="predicted"/>
<reference evidence="2" key="1">
    <citation type="submission" date="2025-08" db="UniProtKB">
        <authorList>
            <consortium name="RefSeq"/>
        </authorList>
    </citation>
    <scope>IDENTIFICATION</scope>
    <source>
        <tissue evidence="2">Young leaves</tissue>
    </source>
</reference>
<accession>A0A8B8ZWJ2</accession>
<dbReference type="RefSeq" id="XP_038978670.1">
    <property type="nucleotide sequence ID" value="XM_039122742.1"/>
</dbReference>
<protein>
    <submittedName>
        <fullName evidence="2">Uncharacterized protein LOC120109008</fullName>
    </submittedName>
</protein>
<dbReference type="OrthoDB" id="46529at2759"/>
<dbReference type="KEGG" id="pda:120109008"/>
<keyword evidence="1" id="KW-1185">Reference proteome</keyword>
<name>A0A8B8ZWJ2_PHODC</name>
<dbReference type="Proteomes" id="UP000228380">
    <property type="component" value="Unplaced"/>
</dbReference>
<dbReference type="InterPro" id="IPR029069">
    <property type="entry name" value="HotDog_dom_sf"/>
</dbReference>